<dbReference type="EMBL" id="MU842956">
    <property type="protein sequence ID" value="KAK2024739.1"/>
    <property type="molecule type" value="Genomic_DNA"/>
</dbReference>
<evidence type="ECO:0000313" key="2">
    <source>
        <dbReference type="EMBL" id="KAK2024739.1"/>
    </source>
</evidence>
<evidence type="ECO:0000313" key="3">
    <source>
        <dbReference type="Proteomes" id="UP001232148"/>
    </source>
</evidence>
<keyword evidence="3" id="KW-1185">Reference proteome</keyword>
<feature type="region of interest" description="Disordered" evidence="1">
    <location>
        <begin position="29"/>
        <end position="135"/>
    </location>
</feature>
<gene>
    <name evidence="2" type="ORF">LX32DRAFT_86170</name>
</gene>
<sequence length="135" mass="14991">MADGVVEELEVMRSRCSAVPLRVIGGRGAVGWRSPVSRSSTLATNAADDDNGGENGQGKWRPTERQKREEIQGCEAEYEGPMKRKMQTKKEKGIRTSKGKGRRRRRRKGPSKHAGRGNTAACDCQPRRRPCKVGR</sequence>
<comment type="caution">
    <text evidence="2">The sequence shown here is derived from an EMBL/GenBank/DDBJ whole genome shotgun (WGS) entry which is preliminary data.</text>
</comment>
<proteinExistence type="predicted"/>
<reference evidence="2" key="1">
    <citation type="submission" date="2021-06" db="EMBL/GenBank/DDBJ databases">
        <title>Comparative genomics, transcriptomics and evolutionary studies reveal genomic signatures of adaptation to plant cell wall in hemibiotrophic fungi.</title>
        <authorList>
            <consortium name="DOE Joint Genome Institute"/>
            <person name="Baroncelli R."/>
            <person name="Diaz J.F."/>
            <person name="Benocci T."/>
            <person name="Peng M."/>
            <person name="Battaglia E."/>
            <person name="Haridas S."/>
            <person name="Andreopoulos W."/>
            <person name="Labutti K."/>
            <person name="Pangilinan J."/>
            <person name="Floch G.L."/>
            <person name="Makela M.R."/>
            <person name="Henrissat B."/>
            <person name="Grigoriev I.V."/>
            <person name="Crouch J.A."/>
            <person name="De Vries R.P."/>
            <person name="Sukno S.A."/>
            <person name="Thon M.R."/>
        </authorList>
    </citation>
    <scope>NUCLEOTIDE SEQUENCE</scope>
    <source>
        <strain evidence="2">MAFF235873</strain>
    </source>
</reference>
<feature type="compositionally biased region" description="Basic residues" evidence="1">
    <location>
        <begin position="95"/>
        <end position="115"/>
    </location>
</feature>
<accession>A0AAD9HB84</accession>
<protein>
    <submittedName>
        <fullName evidence="2">Uncharacterized protein</fullName>
    </submittedName>
</protein>
<name>A0AAD9HB84_9PEZI</name>
<dbReference type="Proteomes" id="UP001232148">
    <property type="component" value="Unassembled WGS sequence"/>
</dbReference>
<organism evidence="2 3">
    <name type="scientific">Colletotrichum zoysiae</name>
    <dbReference type="NCBI Taxonomy" id="1216348"/>
    <lineage>
        <taxon>Eukaryota</taxon>
        <taxon>Fungi</taxon>
        <taxon>Dikarya</taxon>
        <taxon>Ascomycota</taxon>
        <taxon>Pezizomycotina</taxon>
        <taxon>Sordariomycetes</taxon>
        <taxon>Hypocreomycetidae</taxon>
        <taxon>Glomerellales</taxon>
        <taxon>Glomerellaceae</taxon>
        <taxon>Colletotrichum</taxon>
        <taxon>Colletotrichum graminicola species complex</taxon>
    </lineage>
</organism>
<feature type="compositionally biased region" description="Basic and acidic residues" evidence="1">
    <location>
        <begin position="61"/>
        <end position="71"/>
    </location>
</feature>
<evidence type="ECO:0000256" key="1">
    <source>
        <dbReference type="SAM" id="MobiDB-lite"/>
    </source>
</evidence>
<dbReference type="AlphaFoldDB" id="A0AAD9HB84"/>